<evidence type="ECO:0000256" key="5">
    <source>
        <dbReference type="ARBA" id="ARBA00022692"/>
    </source>
</evidence>
<feature type="transmembrane region" description="Helical" evidence="8">
    <location>
        <begin position="216"/>
        <end position="240"/>
    </location>
</feature>
<keyword evidence="6 8" id="KW-1133">Transmembrane helix</keyword>
<sequence length="363" mass="41510">MNESLTSRQIFFLIFGVIVGYGVVNIAKTVAEAAGSGGWISLTISTLIASIITYIIVYIGYVHKNKTLYDYSQILVGKTVTSIFIFIYIIYFFLIFAMITRISSEIIRLTILIKTPVYVICLLFFLVTYYAVIKGLRNIARICELYGIIIIFSALIIHFLVFTQGTLINLRPFFRNGDIEMYFKSLGKTLFPFLGMEVLTFVPIHEKNTKKVFRYAISAIIFVGIIYIIVVESCISVMGVDDIIHYKDSLIATLRRISIPYLQFLRRVDGIVLTIWIMSVFCTIIIYAYGTVFYISKHSNIQFNILTFIIITAAFIVSQFPKTFEEIEKALEYISYLGLFCAIIIPITLLIITKVKKYDKKIS</sequence>
<accession>A0ABT4CYN7</accession>
<feature type="transmembrane region" description="Helical" evidence="8">
    <location>
        <begin position="333"/>
        <end position="352"/>
    </location>
</feature>
<feature type="transmembrane region" description="Helical" evidence="8">
    <location>
        <begin position="145"/>
        <end position="165"/>
    </location>
</feature>
<comment type="subcellular location">
    <subcellularLocation>
        <location evidence="1">Membrane</location>
        <topology evidence="1">Multi-pass membrane protein</topology>
    </subcellularLocation>
</comment>
<dbReference type="RefSeq" id="WP_268040353.1">
    <property type="nucleotide sequence ID" value="NZ_JAPQER010000002.1"/>
</dbReference>
<proteinExistence type="inferred from homology"/>
<dbReference type="Gene3D" id="1.20.1740.10">
    <property type="entry name" value="Amino acid/polyamine transporter I"/>
    <property type="match status" value="1"/>
</dbReference>
<evidence type="ECO:0000256" key="4">
    <source>
        <dbReference type="ARBA" id="ARBA00022544"/>
    </source>
</evidence>
<feature type="transmembrane region" description="Helical" evidence="8">
    <location>
        <begin position="39"/>
        <end position="62"/>
    </location>
</feature>
<keyword evidence="5 8" id="KW-0812">Transmembrane</keyword>
<feature type="transmembrane region" description="Helical" evidence="8">
    <location>
        <begin position="301"/>
        <end position="321"/>
    </location>
</feature>
<feature type="transmembrane region" description="Helical" evidence="8">
    <location>
        <begin position="74"/>
        <end position="99"/>
    </location>
</feature>
<organism evidence="9 10">
    <name type="scientific">Clostridium aestuarii</name>
    <dbReference type="NCBI Taxonomy" id="338193"/>
    <lineage>
        <taxon>Bacteria</taxon>
        <taxon>Bacillati</taxon>
        <taxon>Bacillota</taxon>
        <taxon>Clostridia</taxon>
        <taxon>Eubacteriales</taxon>
        <taxon>Clostridiaceae</taxon>
        <taxon>Clostridium</taxon>
    </lineage>
</organism>
<keyword evidence="3" id="KW-0813">Transport</keyword>
<evidence type="ECO:0000256" key="6">
    <source>
        <dbReference type="ARBA" id="ARBA00022989"/>
    </source>
</evidence>
<keyword evidence="4" id="KW-0309">Germination</keyword>
<dbReference type="NCBIfam" id="TIGR00912">
    <property type="entry name" value="2A0309"/>
    <property type="match status" value="1"/>
</dbReference>
<comment type="similarity">
    <text evidence="2">Belongs to the amino acid-polyamine-organocation (APC) superfamily. Spore germination protein (SGP) (TC 2.A.3.9) family.</text>
</comment>
<feature type="transmembrane region" description="Helical" evidence="8">
    <location>
        <begin position="9"/>
        <end position="27"/>
    </location>
</feature>
<dbReference type="InterPro" id="IPR004761">
    <property type="entry name" value="Spore_GerAB"/>
</dbReference>
<evidence type="ECO:0000313" key="9">
    <source>
        <dbReference type="EMBL" id="MCY6484081.1"/>
    </source>
</evidence>
<dbReference type="Pfam" id="PF03845">
    <property type="entry name" value="Spore_permease"/>
    <property type="match status" value="1"/>
</dbReference>
<dbReference type="PANTHER" id="PTHR34975:SF2">
    <property type="entry name" value="SPORE GERMINATION PROTEIN A2"/>
    <property type="match status" value="1"/>
</dbReference>
<dbReference type="EMBL" id="JAPQER010000002">
    <property type="protein sequence ID" value="MCY6484081.1"/>
    <property type="molecule type" value="Genomic_DNA"/>
</dbReference>
<protein>
    <submittedName>
        <fullName evidence="9">Endospore germination permease</fullName>
    </submittedName>
</protein>
<evidence type="ECO:0000256" key="1">
    <source>
        <dbReference type="ARBA" id="ARBA00004141"/>
    </source>
</evidence>
<keyword evidence="7 8" id="KW-0472">Membrane</keyword>
<evidence type="ECO:0000256" key="8">
    <source>
        <dbReference type="SAM" id="Phobius"/>
    </source>
</evidence>
<feature type="transmembrane region" description="Helical" evidence="8">
    <location>
        <begin position="111"/>
        <end position="133"/>
    </location>
</feature>
<evidence type="ECO:0000313" key="10">
    <source>
        <dbReference type="Proteomes" id="UP001078443"/>
    </source>
</evidence>
<feature type="transmembrane region" description="Helical" evidence="8">
    <location>
        <begin position="185"/>
        <end position="204"/>
    </location>
</feature>
<feature type="transmembrane region" description="Helical" evidence="8">
    <location>
        <begin position="270"/>
        <end position="289"/>
    </location>
</feature>
<dbReference type="PANTHER" id="PTHR34975">
    <property type="entry name" value="SPORE GERMINATION PROTEIN A2"/>
    <property type="match status" value="1"/>
</dbReference>
<comment type="caution">
    <text evidence="9">The sequence shown here is derived from an EMBL/GenBank/DDBJ whole genome shotgun (WGS) entry which is preliminary data.</text>
</comment>
<evidence type="ECO:0000256" key="7">
    <source>
        <dbReference type="ARBA" id="ARBA00023136"/>
    </source>
</evidence>
<evidence type="ECO:0000256" key="3">
    <source>
        <dbReference type="ARBA" id="ARBA00022448"/>
    </source>
</evidence>
<gene>
    <name evidence="9" type="ORF">OW763_06910</name>
</gene>
<keyword evidence="10" id="KW-1185">Reference proteome</keyword>
<evidence type="ECO:0000256" key="2">
    <source>
        <dbReference type="ARBA" id="ARBA00007998"/>
    </source>
</evidence>
<reference evidence="9" key="1">
    <citation type="submission" date="2022-12" db="EMBL/GenBank/DDBJ databases">
        <authorList>
            <person name="Wang J."/>
        </authorList>
    </citation>
    <scope>NUCLEOTIDE SEQUENCE</scope>
    <source>
        <strain evidence="9">HY-45-18</strain>
    </source>
</reference>
<name>A0ABT4CYN7_9CLOT</name>
<dbReference type="Proteomes" id="UP001078443">
    <property type="component" value="Unassembled WGS sequence"/>
</dbReference>